<keyword evidence="4 8" id="KW-0547">Nucleotide-binding</keyword>
<evidence type="ECO:0000259" key="9">
    <source>
        <dbReference type="PROSITE" id="PS50893"/>
    </source>
</evidence>
<dbReference type="Gene3D" id="3.40.50.300">
    <property type="entry name" value="P-loop containing nucleotide triphosphate hydrolases"/>
    <property type="match status" value="1"/>
</dbReference>
<dbReference type="OrthoDB" id="9802264at2"/>
<dbReference type="PANTHER" id="PTHR42781:SF4">
    <property type="entry name" value="SPERMIDINE_PUTRESCINE IMPORT ATP-BINDING PROTEIN POTA"/>
    <property type="match status" value="1"/>
</dbReference>
<sequence length="355" mass="38611">MANYIDVRNLTKRYADYVALNDVSIGIAEGEFLALLGPSGCGKTTLLRSIAGFVENVSGEIFIDGKSMRNLPPNRRPVNTVFQNYALFPHMTVADNVAYGPRRNGAGRGAAAALAEESLATVGMLDFMKRYPTQLSGGQQQRVALARAIANRPKVLLLDEPLGALDLKLRKQMQIELKALQNQLGMTFIFVTHDQEEALVMADRIAVMEAGRIVQIGSGEAIYHKPLTRYVAGFIGDANLIDCHVNKDGILETVDGNIAFPISHDARNGATVTYLVRPEAITVSIEASVLSADRVSLQAVIKDIVFVGNATRVYAEVKGQIFTCQFPSSLQTTSLNNGQPVHISWHRDSGQVLSQ</sequence>
<dbReference type="InterPro" id="IPR003593">
    <property type="entry name" value="AAA+_ATPase"/>
</dbReference>
<dbReference type="EC" id="7.6.2.11" evidence="8"/>
<evidence type="ECO:0000256" key="4">
    <source>
        <dbReference type="ARBA" id="ARBA00022741"/>
    </source>
</evidence>
<dbReference type="InterPro" id="IPR013611">
    <property type="entry name" value="Transp-assoc_OB_typ2"/>
</dbReference>
<keyword evidence="11" id="KW-1185">Reference proteome</keyword>
<evidence type="ECO:0000313" key="11">
    <source>
        <dbReference type="Proteomes" id="UP000245865"/>
    </source>
</evidence>
<dbReference type="InterPro" id="IPR027417">
    <property type="entry name" value="P-loop_NTPase"/>
</dbReference>
<evidence type="ECO:0000256" key="8">
    <source>
        <dbReference type="RuleBase" id="RU364083"/>
    </source>
</evidence>
<dbReference type="InterPro" id="IPR005893">
    <property type="entry name" value="PotA-like"/>
</dbReference>
<dbReference type="SUPFAM" id="SSF50331">
    <property type="entry name" value="MOP-like"/>
    <property type="match status" value="1"/>
</dbReference>
<evidence type="ECO:0000256" key="7">
    <source>
        <dbReference type="ARBA" id="ARBA00023136"/>
    </source>
</evidence>
<dbReference type="InterPro" id="IPR003439">
    <property type="entry name" value="ABC_transporter-like_ATP-bd"/>
</dbReference>
<feature type="domain" description="ABC transporter" evidence="9">
    <location>
        <begin position="5"/>
        <end position="235"/>
    </location>
</feature>
<keyword evidence="7 8" id="KW-0472">Membrane</keyword>
<evidence type="ECO:0000256" key="2">
    <source>
        <dbReference type="ARBA" id="ARBA00022448"/>
    </source>
</evidence>
<dbReference type="Pfam" id="PF08402">
    <property type="entry name" value="TOBE_2"/>
    <property type="match status" value="1"/>
</dbReference>
<dbReference type="PROSITE" id="PS50893">
    <property type="entry name" value="ABC_TRANSPORTER_2"/>
    <property type="match status" value="1"/>
</dbReference>
<evidence type="ECO:0000313" key="10">
    <source>
        <dbReference type="EMBL" id="PWL16247.1"/>
    </source>
</evidence>
<organism evidence="10 11">
    <name type="scientific">Falsochrobactrum shanghaiense</name>
    <dbReference type="NCBI Taxonomy" id="2201899"/>
    <lineage>
        <taxon>Bacteria</taxon>
        <taxon>Pseudomonadati</taxon>
        <taxon>Pseudomonadota</taxon>
        <taxon>Alphaproteobacteria</taxon>
        <taxon>Hyphomicrobiales</taxon>
        <taxon>Brucellaceae</taxon>
        <taxon>Falsochrobactrum</taxon>
    </lineage>
</organism>
<comment type="caution">
    <text evidence="10">The sequence shown here is derived from an EMBL/GenBank/DDBJ whole genome shotgun (WGS) entry which is preliminary data.</text>
</comment>
<dbReference type="Proteomes" id="UP000245865">
    <property type="component" value="Unassembled WGS sequence"/>
</dbReference>
<name>A0A316J2X9_9HYPH</name>
<dbReference type="PANTHER" id="PTHR42781">
    <property type="entry name" value="SPERMIDINE/PUTRESCINE IMPORT ATP-BINDING PROTEIN POTA"/>
    <property type="match status" value="1"/>
</dbReference>
<gene>
    <name evidence="8" type="primary">potA</name>
    <name evidence="10" type="ORF">DKP76_18530</name>
</gene>
<dbReference type="FunFam" id="3.40.50.300:FF:000133">
    <property type="entry name" value="Spermidine/putrescine import ATP-binding protein PotA"/>
    <property type="match status" value="1"/>
</dbReference>
<evidence type="ECO:0000256" key="1">
    <source>
        <dbReference type="ARBA" id="ARBA00004533"/>
    </source>
</evidence>
<dbReference type="SMART" id="SM00382">
    <property type="entry name" value="AAA"/>
    <property type="match status" value="1"/>
</dbReference>
<dbReference type="InterPro" id="IPR050093">
    <property type="entry name" value="ABC_SmlMolc_Importer"/>
</dbReference>
<keyword evidence="6 8" id="KW-1278">Translocase</keyword>
<evidence type="ECO:0000256" key="5">
    <source>
        <dbReference type="ARBA" id="ARBA00022840"/>
    </source>
</evidence>
<comment type="subcellular location">
    <subcellularLocation>
        <location evidence="1">Cell inner membrane</location>
    </subcellularLocation>
</comment>
<keyword evidence="2 8" id="KW-0813">Transport</keyword>
<keyword evidence="3 8" id="KW-1003">Cell membrane</keyword>
<dbReference type="PROSITE" id="PS00211">
    <property type="entry name" value="ABC_TRANSPORTER_1"/>
    <property type="match status" value="1"/>
</dbReference>
<dbReference type="AlphaFoldDB" id="A0A316J2X9"/>
<evidence type="ECO:0000256" key="6">
    <source>
        <dbReference type="ARBA" id="ARBA00022967"/>
    </source>
</evidence>
<evidence type="ECO:0000256" key="3">
    <source>
        <dbReference type="ARBA" id="ARBA00022475"/>
    </source>
</evidence>
<protein>
    <recommendedName>
        <fullName evidence="8">Spermidine/putrescine import ATP-binding protein PotA</fullName>
        <ecNumber evidence="8">7.6.2.11</ecNumber>
    </recommendedName>
</protein>
<comment type="similarity">
    <text evidence="8">Belongs to the ABC transporter superfamily. Spermidine/putrescine importer (TC 3.A.1.11.1) family.</text>
</comment>
<dbReference type="SUPFAM" id="SSF52540">
    <property type="entry name" value="P-loop containing nucleoside triphosphate hydrolases"/>
    <property type="match status" value="1"/>
</dbReference>
<reference evidence="10 11" key="1">
    <citation type="submission" date="2018-05" db="EMBL/GenBank/DDBJ databases">
        <title>Comparative genomic sequence analysis between strain HN4 and CCM 8460T (Falsochrobactrum ovis) will provide more evidence to prove that HN4 is a new species of Falsochrobactrum.</title>
        <authorList>
            <person name="Lyu W."/>
            <person name="Sun L."/>
            <person name="Yao L."/>
        </authorList>
    </citation>
    <scope>NUCLEOTIDE SEQUENCE [LARGE SCALE GENOMIC DNA]</scope>
    <source>
        <strain evidence="10 11">HN4</strain>
    </source>
</reference>
<keyword evidence="5 8" id="KW-0067">ATP-binding</keyword>
<comment type="catalytic activity">
    <reaction evidence="8">
        <text>ATP + H2O + polyamine-[polyamine-binding protein]Side 1 = ADP + phosphate + polyamineSide 2 + [polyamine-binding protein]Side 1.</text>
        <dbReference type="EC" id="7.6.2.11"/>
    </reaction>
</comment>
<dbReference type="GO" id="GO:0015847">
    <property type="term" value="P:putrescine transport"/>
    <property type="evidence" value="ECO:0007669"/>
    <property type="project" value="UniProtKB-ARBA"/>
</dbReference>
<dbReference type="GO" id="GO:0016887">
    <property type="term" value="F:ATP hydrolysis activity"/>
    <property type="evidence" value="ECO:0007669"/>
    <property type="project" value="InterPro"/>
</dbReference>
<accession>A0A316J2X9</accession>
<dbReference type="NCBIfam" id="TIGR01187">
    <property type="entry name" value="potA"/>
    <property type="match status" value="1"/>
</dbReference>
<dbReference type="EMBL" id="QGDB01000019">
    <property type="protein sequence ID" value="PWL16247.1"/>
    <property type="molecule type" value="Genomic_DNA"/>
</dbReference>
<dbReference type="Pfam" id="PF00005">
    <property type="entry name" value="ABC_tran"/>
    <property type="match status" value="1"/>
</dbReference>
<dbReference type="InterPro" id="IPR017871">
    <property type="entry name" value="ABC_transporter-like_CS"/>
</dbReference>
<comment type="subunit">
    <text evidence="8">The complex is composed of two ATP-binding proteins (PotA), two transmembrane proteins (PotB and PotC) and a solute-binding protein (PotD).</text>
</comment>
<dbReference type="GO" id="GO:0043190">
    <property type="term" value="C:ATP-binding cassette (ABC) transporter complex"/>
    <property type="evidence" value="ECO:0007669"/>
    <property type="project" value="InterPro"/>
</dbReference>
<dbReference type="GO" id="GO:0005524">
    <property type="term" value="F:ATP binding"/>
    <property type="evidence" value="ECO:0007669"/>
    <property type="project" value="UniProtKB-KW"/>
</dbReference>
<proteinExistence type="inferred from homology"/>
<comment type="function">
    <text evidence="8">Part of the ABC transporter complex PotABCD involved in spermidine/putrescine import. Responsible for energy coupling to the transport system.</text>
</comment>
<dbReference type="Gene3D" id="2.40.50.100">
    <property type="match status" value="1"/>
</dbReference>
<dbReference type="RefSeq" id="WP_109708128.1">
    <property type="nucleotide sequence ID" value="NZ_QGDB01000019.1"/>
</dbReference>
<dbReference type="InterPro" id="IPR008995">
    <property type="entry name" value="Mo/tungstate-bd_C_term_dom"/>
</dbReference>
<dbReference type="GO" id="GO:0015417">
    <property type="term" value="F:ABC-type polyamine transporter activity"/>
    <property type="evidence" value="ECO:0007669"/>
    <property type="project" value="UniProtKB-EC"/>
</dbReference>